<dbReference type="EMBL" id="OMKW01000002">
    <property type="protein sequence ID" value="SPF29144.1"/>
    <property type="molecule type" value="Genomic_DNA"/>
</dbReference>
<evidence type="ECO:0000313" key="6">
    <source>
        <dbReference type="Proteomes" id="UP000244932"/>
    </source>
</evidence>
<dbReference type="EC" id="2.5.1.48" evidence="5"/>
<dbReference type="PANTHER" id="PTHR11808:SF35">
    <property type="entry name" value="CYSTATHIONINE GAMMA-SYNTHASE (AFU_ORTHOLOGUE AFUA_7G01590)"/>
    <property type="match status" value="1"/>
</dbReference>
<dbReference type="InterPro" id="IPR000277">
    <property type="entry name" value="Cys/Met-Metab_PyrdxlP-dep_enz"/>
</dbReference>
<dbReference type="PROSITE" id="PS00868">
    <property type="entry name" value="CYS_MET_METAB_PP"/>
    <property type="match status" value="1"/>
</dbReference>
<dbReference type="Pfam" id="PF01053">
    <property type="entry name" value="Cys_Met_Meta_PP"/>
    <property type="match status" value="1"/>
</dbReference>
<dbReference type="GO" id="GO:0003962">
    <property type="term" value="F:cystathionine gamma-synthase activity"/>
    <property type="evidence" value="ECO:0007669"/>
    <property type="project" value="UniProtKB-EC"/>
</dbReference>
<comment type="similarity">
    <text evidence="4">Belongs to the trans-sulfuration enzymes family.</text>
</comment>
<name>A0A2R8AA90_9RHOB</name>
<accession>A0A2R8AA90</accession>
<dbReference type="InterPro" id="IPR015421">
    <property type="entry name" value="PyrdxlP-dep_Trfase_major"/>
</dbReference>
<keyword evidence="5" id="KW-0808">Transferase</keyword>
<keyword evidence="6" id="KW-1185">Reference proteome</keyword>
<dbReference type="InterPro" id="IPR054542">
    <property type="entry name" value="Cys_met_metab_PP"/>
</dbReference>
<dbReference type="RefSeq" id="WP_108781866.1">
    <property type="nucleotide sequence ID" value="NZ_OMKW01000002.1"/>
</dbReference>
<proteinExistence type="inferred from homology"/>
<dbReference type="SUPFAM" id="SSF53383">
    <property type="entry name" value="PLP-dependent transferases"/>
    <property type="match status" value="1"/>
</dbReference>
<keyword evidence="2 3" id="KW-0663">Pyridoxal phosphate</keyword>
<reference evidence="5 6" key="1">
    <citation type="submission" date="2018-03" db="EMBL/GenBank/DDBJ databases">
        <authorList>
            <person name="Keele B.F."/>
        </authorList>
    </citation>
    <scope>NUCLEOTIDE SEQUENCE [LARGE SCALE GENOMIC DNA]</scope>
    <source>
        <strain evidence="5 6">CeCT 8812</strain>
    </source>
</reference>
<evidence type="ECO:0000256" key="3">
    <source>
        <dbReference type="PIRSR" id="PIRSR001434-2"/>
    </source>
</evidence>
<dbReference type="FunFam" id="3.40.640.10:FF:000046">
    <property type="entry name" value="Cystathionine gamma-lyase"/>
    <property type="match status" value="1"/>
</dbReference>
<dbReference type="Gene3D" id="3.90.1150.10">
    <property type="entry name" value="Aspartate Aminotransferase, domain 1"/>
    <property type="match status" value="1"/>
</dbReference>
<dbReference type="OrthoDB" id="9805807at2"/>
<dbReference type="PIRSF" id="PIRSF001434">
    <property type="entry name" value="CGS"/>
    <property type="match status" value="1"/>
</dbReference>
<dbReference type="PANTHER" id="PTHR11808">
    <property type="entry name" value="TRANS-SULFURATION ENZYME FAMILY MEMBER"/>
    <property type="match status" value="1"/>
</dbReference>
<dbReference type="InterPro" id="IPR015422">
    <property type="entry name" value="PyrdxlP-dep_Trfase_small"/>
</dbReference>
<organism evidence="5 6">
    <name type="scientific">Pontivivens insulae</name>
    <dbReference type="NCBI Taxonomy" id="1639689"/>
    <lineage>
        <taxon>Bacteria</taxon>
        <taxon>Pseudomonadati</taxon>
        <taxon>Pseudomonadota</taxon>
        <taxon>Alphaproteobacteria</taxon>
        <taxon>Rhodobacterales</taxon>
        <taxon>Paracoccaceae</taxon>
        <taxon>Pontivivens</taxon>
    </lineage>
</organism>
<dbReference type="GO" id="GO:0030170">
    <property type="term" value="F:pyridoxal phosphate binding"/>
    <property type="evidence" value="ECO:0007669"/>
    <property type="project" value="InterPro"/>
</dbReference>
<dbReference type="Gene3D" id="3.40.640.10">
    <property type="entry name" value="Type I PLP-dependent aspartate aminotransferase-like (Major domain)"/>
    <property type="match status" value="1"/>
</dbReference>
<dbReference type="AlphaFoldDB" id="A0A2R8AA90"/>
<dbReference type="GO" id="GO:0016846">
    <property type="term" value="F:carbon-sulfur lyase activity"/>
    <property type="evidence" value="ECO:0007669"/>
    <property type="project" value="TreeGrafter"/>
</dbReference>
<evidence type="ECO:0000256" key="2">
    <source>
        <dbReference type="ARBA" id="ARBA00022898"/>
    </source>
</evidence>
<dbReference type="Proteomes" id="UP000244932">
    <property type="component" value="Unassembled WGS sequence"/>
</dbReference>
<gene>
    <name evidence="5" type="primary">metB</name>
    <name evidence="5" type="ORF">POI8812_01451</name>
</gene>
<sequence>MSNDRQHKATRLAQALHFINPAHGAVVPGIEPASTFARDADYAPMGRAVYGRDGGPTTQHAEAVLADLDGAEAAMLFASGMSAVVAVFETLRSGDHVVCPKVAYHGTITWLNRMAELRGITVSYFDASKSDALAAAVRPETKFIWIESPTNPNWDITDIAAAAKIAASTGAKLIFDATCCPVMTTRALDLGADIVFQSATKYLNGHSDLTGGVLSTRDTGALWDEMRLVRTLQGTVMGAFEAYLLIRGLRTLHLRWDRACRNAMEIATHFSDHDGIEAVLYPGLPNHPGHDVAARQMEGGFGGMLSLIARSEASARTIATSTRVFVPATSLGGVESLIEHRIAVEPPGSAVSPALLRLSVGIEDVRDLIADLEQAIAQAMP</sequence>
<evidence type="ECO:0000313" key="5">
    <source>
        <dbReference type="EMBL" id="SPF29144.1"/>
    </source>
</evidence>
<feature type="modified residue" description="N6-(pyridoxal phosphate)lysine" evidence="3">
    <location>
        <position position="201"/>
    </location>
</feature>
<evidence type="ECO:0000256" key="1">
    <source>
        <dbReference type="ARBA" id="ARBA00001933"/>
    </source>
</evidence>
<comment type="cofactor">
    <cofactor evidence="1 4">
        <name>pyridoxal 5'-phosphate</name>
        <dbReference type="ChEBI" id="CHEBI:597326"/>
    </cofactor>
</comment>
<evidence type="ECO:0000256" key="4">
    <source>
        <dbReference type="RuleBase" id="RU362118"/>
    </source>
</evidence>
<dbReference type="GO" id="GO:0005737">
    <property type="term" value="C:cytoplasm"/>
    <property type="evidence" value="ECO:0007669"/>
    <property type="project" value="TreeGrafter"/>
</dbReference>
<dbReference type="GO" id="GO:0019346">
    <property type="term" value="P:transsulfuration"/>
    <property type="evidence" value="ECO:0007669"/>
    <property type="project" value="InterPro"/>
</dbReference>
<protein>
    <submittedName>
        <fullName evidence="5">Cystathionine gamma-synthase</fullName>
        <ecNumber evidence="5">2.5.1.48</ecNumber>
    </submittedName>
</protein>
<dbReference type="InterPro" id="IPR015424">
    <property type="entry name" value="PyrdxlP-dep_Trfase"/>
</dbReference>